<accession>A0AAN6PTB6</accession>
<dbReference type="Proteomes" id="UP001305647">
    <property type="component" value="Unassembled WGS sequence"/>
</dbReference>
<comment type="caution">
    <text evidence="2">The sequence shown here is derived from an EMBL/GenBank/DDBJ whole genome shotgun (WGS) entry which is preliminary data.</text>
</comment>
<protein>
    <submittedName>
        <fullName evidence="2">Uncharacterized protein</fullName>
    </submittedName>
</protein>
<organism evidence="2 3">
    <name type="scientific">Parathielavia hyrcaniae</name>
    <dbReference type="NCBI Taxonomy" id="113614"/>
    <lineage>
        <taxon>Eukaryota</taxon>
        <taxon>Fungi</taxon>
        <taxon>Dikarya</taxon>
        <taxon>Ascomycota</taxon>
        <taxon>Pezizomycotina</taxon>
        <taxon>Sordariomycetes</taxon>
        <taxon>Sordariomycetidae</taxon>
        <taxon>Sordariales</taxon>
        <taxon>Chaetomiaceae</taxon>
        <taxon>Parathielavia</taxon>
    </lineage>
</organism>
<feature type="compositionally biased region" description="Basic and acidic residues" evidence="1">
    <location>
        <begin position="62"/>
        <end position="78"/>
    </location>
</feature>
<reference evidence="2" key="2">
    <citation type="submission" date="2023-05" db="EMBL/GenBank/DDBJ databases">
        <authorList>
            <consortium name="Lawrence Berkeley National Laboratory"/>
            <person name="Steindorff A."/>
            <person name="Hensen N."/>
            <person name="Bonometti L."/>
            <person name="Westerberg I."/>
            <person name="Brannstrom I.O."/>
            <person name="Guillou S."/>
            <person name="Cros-Aarteil S."/>
            <person name="Calhoun S."/>
            <person name="Haridas S."/>
            <person name="Kuo A."/>
            <person name="Mondo S."/>
            <person name="Pangilinan J."/>
            <person name="Riley R."/>
            <person name="Labutti K."/>
            <person name="Andreopoulos B."/>
            <person name="Lipzen A."/>
            <person name="Chen C."/>
            <person name="Yanf M."/>
            <person name="Daum C."/>
            <person name="Ng V."/>
            <person name="Clum A."/>
            <person name="Ohm R."/>
            <person name="Martin F."/>
            <person name="Silar P."/>
            <person name="Natvig D."/>
            <person name="Lalanne C."/>
            <person name="Gautier V."/>
            <person name="Ament-Velasquez S.L."/>
            <person name="Kruys A."/>
            <person name="Hutchinson M.I."/>
            <person name="Powell A.J."/>
            <person name="Barry K."/>
            <person name="Miller A.N."/>
            <person name="Grigoriev I.V."/>
            <person name="Debuchy R."/>
            <person name="Gladieux P."/>
            <person name="Thoren M.H."/>
            <person name="Johannesson H."/>
        </authorList>
    </citation>
    <scope>NUCLEOTIDE SEQUENCE</scope>
    <source>
        <strain evidence="2">CBS 757.83</strain>
    </source>
</reference>
<dbReference type="AlphaFoldDB" id="A0AAN6PTB6"/>
<evidence type="ECO:0000256" key="1">
    <source>
        <dbReference type="SAM" id="MobiDB-lite"/>
    </source>
</evidence>
<gene>
    <name evidence="2" type="ORF">N658DRAFT_291717</name>
</gene>
<dbReference type="EMBL" id="MU863676">
    <property type="protein sequence ID" value="KAK4097383.1"/>
    <property type="molecule type" value="Genomic_DNA"/>
</dbReference>
<proteinExistence type="predicted"/>
<sequence length="131" mass="14301">MKPPHSTSHKPPGLYVAANFAGSRDIEQPQLVGFTRNPATTREPWTIGRMAETMHSLQEKLSAARDTDRGGMERHGMEGRQSSRSPSMAGRAWMLPASSVPVGSDIATKDRAAIRAHPVAVPLPHNRRSKI</sequence>
<evidence type="ECO:0000313" key="3">
    <source>
        <dbReference type="Proteomes" id="UP001305647"/>
    </source>
</evidence>
<feature type="region of interest" description="Disordered" evidence="1">
    <location>
        <begin position="61"/>
        <end position="92"/>
    </location>
</feature>
<name>A0AAN6PTB6_9PEZI</name>
<evidence type="ECO:0000313" key="2">
    <source>
        <dbReference type="EMBL" id="KAK4097383.1"/>
    </source>
</evidence>
<reference evidence="2" key="1">
    <citation type="journal article" date="2023" name="Mol. Phylogenet. Evol.">
        <title>Genome-scale phylogeny and comparative genomics of the fungal order Sordariales.</title>
        <authorList>
            <person name="Hensen N."/>
            <person name="Bonometti L."/>
            <person name="Westerberg I."/>
            <person name="Brannstrom I.O."/>
            <person name="Guillou S."/>
            <person name="Cros-Aarteil S."/>
            <person name="Calhoun S."/>
            <person name="Haridas S."/>
            <person name="Kuo A."/>
            <person name="Mondo S."/>
            <person name="Pangilinan J."/>
            <person name="Riley R."/>
            <person name="LaButti K."/>
            <person name="Andreopoulos B."/>
            <person name="Lipzen A."/>
            <person name="Chen C."/>
            <person name="Yan M."/>
            <person name="Daum C."/>
            <person name="Ng V."/>
            <person name="Clum A."/>
            <person name="Steindorff A."/>
            <person name="Ohm R.A."/>
            <person name="Martin F."/>
            <person name="Silar P."/>
            <person name="Natvig D.O."/>
            <person name="Lalanne C."/>
            <person name="Gautier V."/>
            <person name="Ament-Velasquez S.L."/>
            <person name="Kruys A."/>
            <person name="Hutchinson M.I."/>
            <person name="Powell A.J."/>
            <person name="Barry K."/>
            <person name="Miller A.N."/>
            <person name="Grigoriev I.V."/>
            <person name="Debuchy R."/>
            <person name="Gladieux P."/>
            <person name="Hiltunen Thoren M."/>
            <person name="Johannesson H."/>
        </authorList>
    </citation>
    <scope>NUCLEOTIDE SEQUENCE</scope>
    <source>
        <strain evidence="2">CBS 757.83</strain>
    </source>
</reference>
<keyword evidence="3" id="KW-1185">Reference proteome</keyword>